<dbReference type="PANTHER" id="PTHR42734:SF17">
    <property type="entry name" value="METAL TRANSPORT SYSTEM ATP-BINDING PROTEIN TM_0124-RELATED"/>
    <property type="match status" value="1"/>
</dbReference>
<protein>
    <submittedName>
        <fullName evidence="6">Zinc ABC transporter ATP-binding protein</fullName>
    </submittedName>
</protein>
<accession>A0A511VCD5</accession>
<dbReference type="InterPro" id="IPR027417">
    <property type="entry name" value="P-loop_NTPase"/>
</dbReference>
<comment type="similarity">
    <text evidence="1">Belongs to the ABC transporter superfamily.</text>
</comment>
<dbReference type="GO" id="GO:0005524">
    <property type="term" value="F:ATP binding"/>
    <property type="evidence" value="ECO:0007669"/>
    <property type="project" value="UniProtKB-KW"/>
</dbReference>
<dbReference type="Proteomes" id="UP000321157">
    <property type="component" value="Unassembled WGS sequence"/>
</dbReference>
<dbReference type="SUPFAM" id="SSF52540">
    <property type="entry name" value="P-loop containing nucleoside triphosphate hydrolases"/>
    <property type="match status" value="1"/>
</dbReference>
<dbReference type="OrthoDB" id="9806726at2"/>
<evidence type="ECO:0000313" key="6">
    <source>
        <dbReference type="EMBL" id="GEN36499.1"/>
    </source>
</evidence>
<name>A0A511VCD5_9BACL</name>
<dbReference type="InterPro" id="IPR003439">
    <property type="entry name" value="ABC_transporter-like_ATP-bd"/>
</dbReference>
<dbReference type="PANTHER" id="PTHR42734">
    <property type="entry name" value="METAL TRANSPORT SYSTEM ATP-BINDING PROTEIN TM_0124-RELATED"/>
    <property type="match status" value="1"/>
</dbReference>
<dbReference type="PROSITE" id="PS50893">
    <property type="entry name" value="ABC_TRANSPORTER_2"/>
    <property type="match status" value="1"/>
</dbReference>
<organism evidence="6 7">
    <name type="scientific">Aneurinibacillus danicus</name>
    <dbReference type="NCBI Taxonomy" id="267746"/>
    <lineage>
        <taxon>Bacteria</taxon>
        <taxon>Bacillati</taxon>
        <taxon>Bacillota</taxon>
        <taxon>Bacilli</taxon>
        <taxon>Bacillales</taxon>
        <taxon>Paenibacillaceae</taxon>
        <taxon>Aneurinibacillus group</taxon>
        <taxon>Aneurinibacillus</taxon>
    </lineage>
</organism>
<dbReference type="Pfam" id="PF00005">
    <property type="entry name" value="ABC_tran"/>
    <property type="match status" value="1"/>
</dbReference>
<keyword evidence="3" id="KW-0547">Nucleotide-binding</keyword>
<dbReference type="CDD" id="cd03235">
    <property type="entry name" value="ABC_Metallic_Cations"/>
    <property type="match status" value="1"/>
</dbReference>
<evidence type="ECO:0000256" key="4">
    <source>
        <dbReference type="ARBA" id="ARBA00022840"/>
    </source>
</evidence>
<evidence type="ECO:0000313" key="7">
    <source>
        <dbReference type="Proteomes" id="UP000321157"/>
    </source>
</evidence>
<evidence type="ECO:0000256" key="2">
    <source>
        <dbReference type="ARBA" id="ARBA00022448"/>
    </source>
</evidence>
<reference evidence="6 7" key="1">
    <citation type="submission" date="2019-07" db="EMBL/GenBank/DDBJ databases">
        <title>Whole genome shotgun sequence of Aneurinibacillus danicus NBRC 102444.</title>
        <authorList>
            <person name="Hosoyama A."/>
            <person name="Uohara A."/>
            <person name="Ohji S."/>
            <person name="Ichikawa N."/>
        </authorList>
    </citation>
    <scope>NUCLEOTIDE SEQUENCE [LARGE SCALE GENOMIC DNA]</scope>
    <source>
        <strain evidence="6 7">NBRC 102444</strain>
    </source>
</reference>
<dbReference type="PROSITE" id="PS00211">
    <property type="entry name" value="ABC_TRANSPORTER_1"/>
    <property type="match status" value="1"/>
</dbReference>
<dbReference type="InterPro" id="IPR017871">
    <property type="entry name" value="ABC_transporter-like_CS"/>
</dbReference>
<evidence type="ECO:0000259" key="5">
    <source>
        <dbReference type="PROSITE" id="PS50893"/>
    </source>
</evidence>
<gene>
    <name evidence="6" type="ORF">ADA01nite_39590</name>
</gene>
<keyword evidence="2" id="KW-0813">Transport</keyword>
<keyword evidence="4 6" id="KW-0067">ATP-binding</keyword>
<dbReference type="Gene3D" id="3.40.50.300">
    <property type="entry name" value="P-loop containing nucleotide triphosphate hydrolases"/>
    <property type="match status" value="1"/>
</dbReference>
<comment type="caution">
    <text evidence="6">The sequence shown here is derived from an EMBL/GenBank/DDBJ whole genome shotgun (WGS) entry which is preliminary data.</text>
</comment>
<dbReference type="EMBL" id="BJXX01000192">
    <property type="protein sequence ID" value="GEN36499.1"/>
    <property type="molecule type" value="Genomic_DNA"/>
</dbReference>
<dbReference type="InterPro" id="IPR050153">
    <property type="entry name" value="Metal_Ion_Import_ABC"/>
</dbReference>
<dbReference type="RefSeq" id="WP_146812138.1">
    <property type="nucleotide sequence ID" value="NZ_BJXX01000192.1"/>
</dbReference>
<feature type="domain" description="ABC transporter" evidence="5">
    <location>
        <begin position="6"/>
        <end position="248"/>
    </location>
</feature>
<dbReference type="GO" id="GO:0016887">
    <property type="term" value="F:ATP hydrolysis activity"/>
    <property type="evidence" value="ECO:0007669"/>
    <property type="project" value="InterPro"/>
</dbReference>
<keyword evidence="7" id="KW-1185">Reference proteome</keyword>
<evidence type="ECO:0000256" key="1">
    <source>
        <dbReference type="ARBA" id="ARBA00005417"/>
    </source>
</evidence>
<proteinExistence type="inferred from homology"/>
<dbReference type="AlphaFoldDB" id="A0A511VCD5"/>
<dbReference type="SMART" id="SM00382">
    <property type="entry name" value="AAA"/>
    <property type="match status" value="1"/>
</dbReference>
<dbReference type="FunFam" id="3.40.50.300:FF:000134">
    <property type="entry name" value="Iron-enterobactin ABC transporter ATP-binding protein"/>
    <property type="match status" value="1"/>
</dbReference>
<sequence>MSDIILDVKHISYRYGSKPVLEDVSFQLHKGEMMGLVGPNGSGKSTLLKIILGAIPMQEGSVEWFGKPLRKFDQWSRIGYVSQKANSFNTGFPATVFEVVMMGLTGKMGLFRRPGKREKERVQEAIATVGMGEFGNRNIGRLSGGQQQRVFIARALVSDPDVLILDEPTVGVDAHSEAQFYELLRKLNEERHISMILVSHDMGAVSTKMHSIACLNHRLHFHGGAEEFERMRPEILLRSYGHDVHVLHHDH</sequence>
<evidence type="ECO:0000256" key="3">
    <source>
        <dbReference type="ARBA" id="ARBA00022741"/>
    </source>
</evidence>
<dbReference type="InterPro" id="IPR003593">
    <property type="entry name" value="AAA+_ATPase"/>
</dbReference>